<sequence length="561" mass="60547">MAKPSKSRRKASKKPATPEDIQRARRLAAGLEASFTVPPPPGALAPAPFLDELRELGPAGVLGMTEHLAETPPRGRVPTLAAMRELGDRDVVPALLVHARALRWPPEDLAALGEAIRALEPAAELPAELDPGALDRTRRAADRLSGELDPSGAGEVSDLLRGLPPRLRELALRGVAGEDARPASLLALARAMAERRDAPPVLLIDALASLETKEAAEALAGLEAGTADKETSSRLRKALYRLRNRGIAVEEKAKAPEAPASPAPAPGIDFAVARISAVDGLGRMMVWIARSLQPRGRFVAEAMLRRGQGIEDFATGELGAKELREVLTRIGGPESSLATCEAPLGYAIWLLQRAQREAEREGQALPAGFTRAKLLLEPLADPVAFPPGDAHPVLRHVQPPGPGEPRLEPKDLFEQRAFWSWLIEERKILPHLRTLVDSLQSKVALDEAQRRERLERIVADAAKALFGDDPLRSRMSGALEDNAYFFHLSGQPGLARECLALAGEMRAGEGEPPRFFREMVHLSLSVMLDRLARQQGHAAGAAQGGEEETREEAGESRIITP</sequence>
<name>A0A932I3T9_UNCTE</name>
<comment type="caution">
    <text evidence="2">The sequence shown here is derived from an EMBL/GenBank/DDBJ whole genome shotgun (WGS) entry which is preliminary data.</text>
</comment>
<dbReference type="Proteomes" id="UP000782312">
    <property type="component" value="Unassembled WGS sequence"/>
</dbReference>
<proteinExistence type="predicted"/>
<feature type="region of interest" description="Disordered" evidence="1">
    <location>
        <begin position="1"/>
        <end position="27"/>
    </location>
</feature>
<organism evidence="2 3">
    <name type="scientific">Tectimicrobiota bacterium</name>
    <dbReference type="NCBI Taxonomy" id="2528274"/>
    <lineage>
        <taxon>Bacteria</taxon>
        <taxon>Pseudomonadati</taxon>
        <taxon>Nitrospinota/Tectimicrobiota group</taxon>
        <taxon>Candidatus Tectimicrobiota</taxon>
    </lineage>
</organism>
<gene>
    <name evidence="2" type="ORF">HYZ11_16665</name>
</gene>
<evidence type="ECO:0000313" key="2">
    <source>
        <dbReference type="EMBL" id="MBI3129242.1"/>
    </source>
</evidence>
<reference evidence="2" key="1">
    <citation type="submission" date="2020-07" db="EMBL/GenBank/DDBJ databases">
        <title>Huge and variable diversity of episymbiotic CPR bacteria and DPANN archaea in groundwater ecosystems.</title>
        <authorList>
            <person name="He C.Y."/>
            <person name="Keren R."/>
            <person name="Whittaker M."/>
            <person name="Farag I.F."/>
            <person name="Doudna J."/>
            <person name="Cate J.H.D."/>
            <person name="Banfield J.F."/>
        </authorList>
    </citation>
    <scope>NUCLEOTIDE SEQUENCE</scope>
    <source>
        <strain evidence="2">NC_groundwater_763_Ag_S-0.2um_68_21</strain>
    </source>
</reference>
<feature type="compositionally biased region" description="Basic residues" evidence="1">
    <location>
        <begin position="1"/>
        <end position="13"/>
    </location>
</feature>
<feature type="region of interest" description="Disordered" evidence="1">
    <location>
        <begin position="535"/>
        <end position="561"/>
    </location>
</feature>
<evidence type="ECO:0000313" key="3">
    <source>
        <dbReference type="Proteomes" id="UP000782312"/>
    </source>
</evidence>
<evidence type="ECO:0008006" key="4">
    <source>
        <dbReference type="Google" id="ProtNLM"/>
    </source>
</evidence>
<dbReference type="AlphaFoldDB" id="A0A932I3T9"/>
<protein>
    <recommendedName>
        <fullName evidence="4">HEAT repeat domain-containing protein</fullName>
    </recommendedName>
</protein>
<evidence type="ECO:0000256" key="1">
    <source>
        <dbReference type="SAM" id="MobiDB-lite"/>
    </source>
</evidence>
<accession>A0A932I3T9</accession>
<dbReference type="EMBL" id="JACPUR010000039">
    <property type="protein sequence ID" value="MBI3129242.1"/>
    <property type="molecule type" value="Genomic_DNA"/>
</dbReference>